<reference evidence="2" key="1">
    <citation type="journal article" date="2019" name="Int. J. Syst. Evol. Microbiol.">
        <title>The Global Catalogue of Microorganisms (GCM) 10K type strain sequencing project: providing services to taxonomists for standard genome sequencing and annotation.</title>
        <authorList>
            <consortium name="The Broad Institute Genomics Platform"/>
            <consortium name="The Broad Institute Genome Sequencing Center for Infectious Disease"/>
            <person name="Wu L."/>
            <person name="Ma J."/>
        </authorList>
    </citation>
    <scope>NUCLEOTIDE SEQUENCE [LARGE SCALE GENOMIC DNA]</scope>
    <source>
        <strain evidence="2">JCM 15395</strain>
    </source>
</reference>
<protein>
    <submittedName>
        <fullName evidence="1">Uncharacterized protein</fullName>
    </submittedName>
</protein>
<evidence type="ECO:0000313" key="1">
    <source>
        <dbReference type="EMBL" id="GAA0590128.1"/>
    </source>
</evidence>
<name>A0ABP3QFW6_9BACI</name>
<comment type="caution">
    <text evidence="1">The sequence shown here is derived from an EMBL/GenBank/DDBJ whole genome shotgun (WGS) entry which is preliminary data.</text>
</comment>
<accession>A0ABP3QFW6</accession>
<dbReference type="RefSeq" id="WP_343809571.1">
    <property type="nucleotide sequence ID" value="NZ_BAAADS010000001.1"/>
</dbReference>
<organism evidence="1 2">
    <name type="scientific">Virgibacillus siamensis</name>
    <dbReference type="NCBI Taxonomy" id="480071"/>
    <lineage>
        <taxon>Bacteria</taxon>
        <taxon>Bacillati</taxon>
        <taxon>Bacillota</taxon>
        <taxon>Bacilli</taxon>
        <taxon>Bacillales</taxon>
        <taxon>Bacillaceae</taxon>
        <taxon>Virgibacillus</taxon>
    </lineage>
</organism>
<dbReference type="Proteomes" id="UP001500866">
    <property type="component" value="Unassembled WGS sequence"/>
</dbReference>
<gene>
    <name evidence="1" type="ORF">GCM10009001_02600</name>
</gene>
<dbReference type="EMBL" id="BAAADS010000001">
    <property type="protein sequence ID" value="GAA0590128.1"/>
    <property type="molecule type" value="Genomic_DNA"/>
</dbReference>
<sequence length="53" mass="6745">MNPVILHKKMSHEFQNKLNRRLTKQEDEFLEWMVNQKFREEDNRRNEQHLYQS</sequence>
<evidence type="ECO:0000313" key="2">
    <source>
        <dbReference type="Proteomes" id="UP001500866"/>
    </source>
</evidence>
<proteinExistence type="predicted"/>
<keyword evidence="2" id="KW-1185">Reference proteome</keyword>